<sequence length="65" mass="7023">MWRASIGTSWSRDAWRAVVGWSSQAHANFLGCATPDPTMPLVADTRTEMHLAGQVSRTSDLGCSS</sequence>
<reference evidence="4" key="1">
    <citation type="submission" date="2023-07" db="EMBL/GenBank/DDBJ databases">
        <title>draft genome sequence of fig (Ficus carica).</title>
        <authorList>
            <person name="Takahashi T."/>
            <person name="Nishimura K."/>
        </authorList>
    </citation>
    <scope>NUCLEOTIDE SEQUENCE</scope>
</reference>
<evidence type="ECO:0000313" key="2">
    <source>
        <dbReference type="EMBL" id="GMN73122.1"/>
    </source>
</evidence>
<evidence type="ECO:0000313" key="3">
    <source>
        <dbReference type="EMBL" id="GMN73124.1"/>
    </source>
</evidence>
<dbReference type="EMBL" id="BTGU01013118">
    <property type="protein sequence ID" value="GMN73118.1"/>
    <property type="molecule type" value="Genomic_DNA"/>
</dbReference>
<accession>A0AA88JDT4</accession>
<keyword evidence="5" id="KW-1185">Reference proteome</keyword>
<dbReference type="EMBL" id="BTGU01013121">
    <property type="protein sequence ID" value="GMN73128.1"/>
    <property type="molecule type" value="Genomic_DNA"/>
</dbReference>
<protein>
    <submittedName>
        <fullName evidence="4">Uncharacterized protein</fullName>
    </submittedName>
</protein>
<comment type="caution">
    <text evidence="4">The sequence shown here is derived from an EMBL/GenBank/DDBJ whole genome shotgun (WGS) entry which is preliminary data.</text>
</comment>
<dbReference type="AlphaFoldDB" id="A0AA88JDT4"/>
<evidence type="ECO:0000313" key="1">
    <source>
        <dbReference type="EMBL" id="GMN73118.1"/>
    </source>
</evidence>
<dbReference type="Proteomes" id="UP001187192">
    <property type="component" value="Unassembled WGS sequence"/>
</dbReference>
<dbReference type="EMBL" id="BTGU01013119">
    <property type="protein sequence ID" value="GMN73122.1"/>
    <property type="molecule type" value="Genomic_DNA"/>
</dbReference>
<organism evidence="4 5">
    <name type="scientific">Ficus carica</name>
    <name type="common">Common fig</name>
    <dbReference type="NCBI Taxonomy" id="3494"/>
    <lineage>
        <taxon>Eukaryota</taxon>
        <taxon>Viridiplantae</taxon>
        <taxon>Streptophyta</taxon>
        <taxon>Embryophyta</taxon>
        <taxon>Tracheophyta</taxon>
        <taxon>Spermatophyta</taxon>
        <taxon>Magnoliopsida</taxon>
        <taxon>eudicotyledons</taxon>
        <taxon>Gunneridae</taxon>
        <taxon>Pentapetalae</taxon>
        <taxon>rosids</taxon>
        <taxon>fabids</taxon>
        <taxon>Rosales</taxon>
        <taxon>Moraceae</taxon>
        <taxon>Ficeae</taxon>
        <taxon>Ficus</taxon>
    </lineage>
</organism>
<name>A0AA88JDT4_FICCA</name>
<gene>
    <name evidence="1" type="ORF">TIFTF001_053639</name>
    <name evidence="2" type="ORF">TIFTF001_053640</name>
    <name evidence="3" type="ORF">TIFTF001_053641</name>
    <name evidence="4" type="ORF">TIFTF001_053642</name>
</gene>
<evidence type="ECO:0000313" key="4">
    <source>
        <dbReference type="EMBL" id="GMN73128.1"/>
    </source>
</evidence>
<dbReference type="EMBL" id="BTGU01013120">
    <property type="protein sequence ID" value="GMN73124.1"/>
    <property type="molecule type" value="Genomic_DNA"/>
</dbReference>
<evidence type="ECO:0000313" key="5">
    <source>
        <dbReference type="Proteomes" id="UP001187192"/>
    </source>
</evidence>
<proteinExistence type="predicted"/>